<dbReference type="PROSITE" id="PS00211">
    <property type="entry name" value="ABC_TRANSPORTER_1"/>
    <property type="match status" value="1"/>
</dbReference>
<dbReference type="InterPro" id="IPR027417">
    <property type="entry name" value="P-loop_NTPase"/>
</dbReference>
<dbReference type="Gene3D" id="2.40.50.140">
    <property type="entry name" value="Nucleic acid-binding proteins"/>
    <property type="match status" value="1"/>
</dbReference>
<dbReference type="FunFam" id="3.40.50.300:FF:000042">
    <property type="entry name" value="Maltose/maltodextrin ABC transporter, ATP-binding protein"/>
    <property type="match status" value="1"/>
</dbReference>
<dbReference type="GO" id="GO:0055052">
    <property type="term" value="C:ATP-binding cassette (ABC) transporter complex, substrate-binding subunit-containing"/>
    <property type="evidence" value="ECO:0007669"/>
    <property type="project" value="TreeGrafter"/>
</dbReference>
<evidence type="ECO:0000313" key="7">
    <source>
        <dbReference type="EMBL" id="SDA91636.1"/>
    </source>
</evidence>
<dbReference type="AlphaFoldDB" id="A0A1G5ZAN4"/>
<dbReference type="GO" id="GO:0005524">
    <property type="term" value="F:ATP binding"/>
    <property type="evidence" value="ECO:0007669"/>
    <property type="project" value="UniProtKB-KW"/>
</dbReference>
<evidence type="ECO:0000256" key="1">
    <source>
        <dbReference type="ARBA" id="ARBA00004417"/>
    </source>
</evidence>
<dbReference type="EMBL" id="FMXM01000015">
    <property type="protein sequence ID" value="SDA91636.1"/>
    <property type="molecule type" value="Genomic_DNA"/>
</dbReference>
<dbReference type="InterPro" id="IPR040582">
    <property type="entry name" value="OB_MalK-like"/>
</dbReference>
<dbReference type="SUPFAM" id="SSF52540">
    <property type="entry name" value="P-loop containing nucleoside triphosphate hydrolases"/>
    <property type="match status" value="1"/>
</dbReference>
<dbReference type="PANTHER" id="PTHR43875:SF14">
    <property type="entry name" value="ABC TRANSPORTER ATP-BINDING PROTEIN"/>
    <property type="match status" value="1"/>
</dbReference>
<dbReference type="InterPro" id="IPR047641">
    <property type="entry name" value="ABC_transpr_MalK/UgpC-like"/>
</dbReference>
<sequence length="356" mass="38825">MSSVSVRQIRKSFAGLTVLDSVDMEIAPGEFVVILGPSGCGKSTLLNVIAGLDERDAGQIFIDGIDVSDLEPSQRGLAMVFQSYALFPAMTVRRNLSFGMEIAGRPKTTIAEKVAWVAKLLQIEALLDRRPSQLSGGQRQRVAIGRALVRSSSICLFDEPLSNLDAKLRAETRVELKQLHETLRSTMIYVTHDQTEAMTMADRVAVMHKGKVEQFAHPQSIYEKPASLFVAGFVGSPAMNFLQGRLDHAGRFQVGDIGIDTSGYGFEDSSRERDVVLGIRSEDVSVVDQGTPESIPATLAFTELLGADALSWFQCLGKRFSVRLGVNEARAMQPTVGLCFNMAKASFFSAASEQRI</sequence>
<comment type="subcellular location">
    <subcellularLocation>
        <location evidence="1">Cell inner membrane</location>
        <topology evidence="1">Peripheral membrane protein</topology>
    </subcellularLocation>
</comment>
<evidence type="ECO:0000256" key="2">
    <source>
        <dbReference type="ARBA" id="ARBA00005417"/>
    </source>
</evidence>
<dbReference type="Gene3D" id="2.40.50.100">
    <property type="match status" value="1"/>
</dbReference>
<dbReference type="GO" id="GO:0140359">
    <property type="term" value="F:ABC-type transporter activity"/>
    <property type="evidence" value="ECO:0007669"/>
    <property type="project" value="InterPro"/>
</dbReference>
<dbReference type="CDD" id="cd03301">
    <property type="entry name" value="ABC_MalK_N"/>
    <property type="match status" value="1"/>
</dbReference>
<evidence type="ECO:0000256" key="4">
    <source>
        <dbReference type="ARBA" id="ARBA00022741"/>
    </source>
</evidence>
<dbReference type="InterPro" id="IPR017871">
    <property type="entry name" value="ABC_transporter-like_CS"/>
</dbReference>
<gene>
    <name evidence="7" type="ORF">SAMN02927914_04555</name>
</gene>
<keyword evidence="3" id="KW-0813">Transport</keyword>
<dbReference type="PANTHER" id="PTHR43875">
    <property type="entry name" value="MALTODEXTRIN IMPORT ATP-BINDING PROTEIN MSMX"/>
    <property type="match status" value="1"/>
</dbReference>
<dbReference type="Gene3D" id="3.40.50.300">
    <property type="entry name" value="P-loop containing nucleotide triphosphate hydrolases"/>
    <property type="match status" value="1"/>
</dbReference>
<dbReference type="SUPFAM" id="SSF50331">
    <property type="entry name" value="MOP-like"/>
    <property type="match status" value="1"/>
</dbReference>
<dbReference type="InterPro" id="IPR003439">
    <property type="entry name" value="ABC_transporter-like_ATP-bd"/>
</dbReference>
<dbReference type="PROSITE" id="PS50893">
    <property type="entry name" value="ABC_TRANSPORTER_2"/>
    <property type="match status" value="1"/>
</dbReference>
<proteinExistence type="inferred from homology"/>
<dbReference type="STRING" id="1165689.SAMN02927914_04555"/>
<evidence type="ECO:0000256" key="3">
    <source>
        <dbReference type="ARBA" id="ARBA00022448"/>
    </source>
</evidence>
<comment type="similarity">
    <text evidence="2">Belongs to the ABC transporter superfamily.</text>
</comment>
<keyword evidence="5 7" id="KW-0067">ATP-binding</keyword>
<evidence type="ECO:0000256" key="5">
    <source>
        <dbReference type="ARBA" id="ARBA00022840"/>
    </source>
</evidence>
<dbReference type="InterPro" id="IPR008995">
    <property type="entry name" value="Mo/tungstate-bd_C_term_dom"/>
</dbReference>
<dbReference type="SMART" id="SM00382">
    <property type="entry name" value="AAA"/>
    <property type="match status" value="1"/>
</dbReference>
<evidence type="ECO:0000313" key="8">
    <source>
        <dbReference type="Proteomes" id="UP000198588"/>
    </source>
</evidence>
<dbReference type="GO" id="GO:0008643">
    <property type="term" value="P:carbohydrate transport"/>
    <property type="evidence" value="ECO:0007669"/>
    <property type="project" value="InterPro"/>
</dbReference>
<keyword evidence="7" id="KW-0762">Sugar transport</keyword>
<feature type="domain" description="ABC transporter" evidence="6">
    <location>
        <begin position="4"/>
        <end position="234"/>
    </location>
</feature>
<name>A0A1G5ZAN4_9HYPH</name>
<dbReference type="OrthoDB" id="394852at2"/>
<dbReference type="GO" id="GO:0016887">
    <property type="term" value="F:ATP hydrolysis activity"/>
    <property type="evidence" value="ECO:0007669"/>
    <property type="project" value="InterPro"/>
</dbReference>
<organism evidence="7 8">
    <name type="scientific">Mesorhizobium qingshengii</name>
    <dbReference type="NCBI Taxonomy" id="1165689"/>
    <lineage>
        <taxon>Bacteria</taxon>
        <taxon>Pseudomonadati</taxon>
        <taxon>Pseudomonadota</taxon>
        <taxon>Alphaproteobacteria</taxon>
        <taxon>Hyphomicrobiales</taxon>
        <taxon>Phyllobacteriaceae</taxon>
        <taxon>Mesorhizobium</taxon>
    </lineage>
</organism>
<keyword evidence="4" id="KW-0547">Nucleotide-binding</keyword>
<protein>
    <submittedName>
        <fullName evidence="7">Multiple sugar transport system ATP-binding protein</fullName>
    </submittedName>
</protein>
<evidence type="ECO:0000259" key="6">
    <source>
        <dbReference type="PROSITE" id="PS50893"/>
    </source>
</evidence>
<dbReference type="InterPro" id="IPR003593">
    <property type="entry name" value="AAA+_ATPase"/>
</dbReference>
<accession>A0A1G5ZAN4</accession>
<dbReference type="Pfam" id="PF00005">
    <property type="entry name" value="ABC_tran"/>
    <property type="match status" value="1"/>
</dbReference>
<reference evidence="7 8" key="1">
    <citation type="submission" date="2016-10" db="EMBL/GenBank/DDBJ databases">
        <authorList>
            <person name="de Groot N.N."/>
        </authorList>
    </citation>
    <scope>NUCLEOTIDE SEQUENCE [LARGE SCALE GENOMIC DNA]</scope>
    <source>
        <strain evidence="7 8">CGMCC 1.12097</strain>
    </source>
</reference>
<dbReference type="Pfam" id="PF17912">
    <property type="entry name" value="OB_MalK"/>
    <property type="match status" value="1"/>
</dbReference>
<dbReference type="InterPro" id="IPR012340">
    <property type="entry name" value="NA-bd_OB-fold"/>
</dbReference>
<dbReference type="InterPro" id="IPR015855">
    <property type="entry name" value="ABC_transpr_MalK-like"/>
</dbReference>
<dbReference type="Proteomes" id="UP000198588">
    <property type="component" value="Unassembled WGS sequence"/>
</dbReference>